<organism evidence="8">
    <name type="scientific">Aegilops tauschii</name>
    <name type="common">Tausch's goatgrass</name>
    <name type="synonym">Aegilops squarrosa</name>
    <dbReference type="NCBI Taxonomy" id="37682"/>
    <lineage>
        <taxon>Eukaryota</taxon>
        <taxon>Viridiplantae</taxon>
        <taxon>Streptophyta</taxon>
        <taxon>Embryophyta</taxon>
        <taxon>Tracheophyta</taxon>
        <taxon>Spermatophyta</taxon>
        <taxon>Magnoliopsida</taxon>
        <taxon>Liliopsida</taxon>
        <taxon>Poales</taxon>
        <taxon>Poaceae</taxon>
        <taxon>BOP clade</taxon>
        <taxon>Pooideae</taxon>
        <taxon>Triticodae</taxon>
        <taxon>Triticeae</taxon>
        <taxon>Triticinae</taxon>
        <taxon>Aegilops</taxon>
    </lineage>
</organism>
<dbReference type="InterPro" id="IPR003616">
    <property type="entry name" value="Post-SET_dom"/>
</dbReference>
<dbReference type="SMART" id="SM00508">
    <property type="entry name" value="PostSET"/>
    <property type="match status" value="1"/>
</dbReference>
<dbReference type="InterPro" id="IPR015947">
    <property type="entry name" value="PUA-like_sf"/>
</dbReference>
<keyword evidence="3" id="KW-0489">Methyltransferase</keyword>
<evidence type="ECO:0000313" key="8">
    <source>
        <dbReference type="EnsemblPlants" id="EMT10878"/>
    </source>
</evidence>
<dbReference type="InterPro" id="IPR003105">
    <property type="entry name" value="SRA_YDG"/>
</dbReference>
<dbReference type="GO" id="GO:0008270">
    <property type="term" value="F:zinc ion binding"/>
    <property type="evidence" value="ECO:0007669"/>
    <property type="project" value="InterPro"/>
</dbReference>
<comment type="subcellular location">
    <subcellularLocation>
        <location evidence="1">Chromosome</location>
    </subcellularLocation>
    <subcellularLocation>
        <location evidence="6">Nucleus</location>
    </subcellularLocation>
</comment>
<evidence type="ECO:0000256" key="1">
    <source>
        <dbReference type="ARBA" id="ARBA00004286"/>
    </source>
</evidence>
<dbReference type="AlphaFoldDB" id="M8C6X1"/>
<name>M8C6X1_AEGTA</name>
<evidence type="ECO:0000256" key="7">
    <source>
        <dbReference type="SAM" id="MobiDB-lite"/>
    </source>
</evidence>
<keyword evidence="4" id="KW-0808">Transferase</keyword>
<dbReference type="Gene3D" id="2.170.270.10">
    <property type="entry name" value="SET domain"/>
    <property type="match status" value="1"/>
</dbReference>
<dbReference type="Pfam" id="PF03478">
    <property type="entry name" value="Beta-prop_KIB1-4"/>
    <property type="match status" value="1"/>
</dbReference>
<dbReference type="ExpressionAtlas" id="M8C6X1">
    <property type="expression patterns" value="baseline"/>
</dbReference>
<dbReference type="Gene3D" id="1.20.1280.50">
    <property type="match status" value="1"/>
</dbReference>
<dbReference type="InterPro" id="IPR001214">
    <property type="entry name" value="SET_dom"/>
</dbReference>
<dbReference type="GO" id="GO:0005634">
    <property type="term" value="C:nucleus"/>
    <property type="evidence" value="ECO:0007669"/>
    <property type="project" value="UniProtKB-SubCell"/>
</dbReference>
<dbReference type="PROSITE" id="PS50280">
    <property type="entry name" value="SET"/>
    <property type="match status" value="1"/>
</dbReference>
<evidence type="ECO:0000256" key="4">
    <source>
        <dbReference type="ARBA" id="ARBA00022679"/>
    </source>
</evidence>
<dbReference type="PROSITE" id="PS51015">
    <property type="entry name" value="YDG"/>
    <property type="match status" value="1"/>
</dbReference>
<keyword evidence="2" id="KW-0158">Chromosome</keyword>
<dbReference type="PANTHER" id="PTHR45660:SF35">
    <property type="entry name" value="SET DOMAIN-CONTAINING PROTEIN"/>
    <property type="match status" value="1"/>
</dbReference>
<feature type="compositionally biased region" description="Low complexity" evidence="7">
    <location>
        <begin position="429"/>
        <end position="442"/>
    </location>
</feature>
<evidence type="ECO:0000256" key="6">
    <source>
        <dbReference type="PROSITE-ProRule" id="PRU00358"/>
    </source>
</evidence>
<evidence type="ECO:0000256" key="3">
    <source>
        <dbReference type="ARBA" id="ARBA00022603"/>
    </source>
</evidence>
<dbReference type="Pfam" id="PF00856">
    <property type="entry name" value="SET"/>
    <property type="match status" value="1"/>
</dbReference>
<dbReference type="GO" id="GO:0005694">
    <property type="term" value="C:chromosome"/>
    <property type="evidence" value="ECO:0007669"/>
    <property type="project" value="UniProtKB-SubCell"/>
</dbReference>
<sequence>MAAAAGGSVQQGWSDLPDELLDAVYLRCSSAYDHDRFRAVCRSWRAVASWHPALPALPLLLPFTGDADYDQETRAYSPEDGRALRVPLLSFPRGTRLVGGHEGGWVVGETLGSGISIINPFSSAAVPLSEKKRTIFCRCISPRPFAATPIKKVVSAKKIIFSKEPSSTGCILAAMITLCEIAECGTATLMHGMALTDIAFCNGRLHGLTQNQILIIDMNSYKDDTPEVTSVYHQTVSMTVLQFFELDAISIFKYIFELHGKPVIAVKVGPTSGYSKDLFFRVFELYNLKEVTSLGDYALFLGPTGCKAVHMPGTGRRGGVERNRIYYSEGHLPFYDDVESLPSKDAFTRGGVLREDDFLNGDKIGSLIECQQPFGWAFTPNDALFGGELHLSAGEEIHDDDMSAGCGGDPATVVGSGQPLAARQPLKRGTSPGGAAAATSHGGDLKAKRGRQTKRRYVGEQLATRFGTGGCRKGRKTVAPWRFQIGYKRPRSQGLSQDDGSHGLPATGTSKSRDESKHIGAAASVPKKTKAENGGRHRAMPKNRVAISRESVMASLQEFRVIYGKLLAQEKAKCNKHEHDLAAFQVFRERLCVEFDDRRYVGGVPGVHVGDVFDSDAELFLVGLHRKLQSRVDYINRNGGTTCLAVSIVSYAQQSVQNNNLDFLLHVGSVAATTGQKMEDISAGVEKIPISAINSISNEAPAPFFYISHIQYLGKYQLDPPSGCDCVGPCSDSQKCACVMKNGGKTPFRKTGGLLEEKPLIYECGPSCKCPPTCRNRVGQHGIAFRLQVFKTASMGWGVRSLDFIPTGRFVCEYIGELLDNEDAQERDNDEYLFLIGNNYYDVSRWDNLQKTIPSLRNGPGEEEENFFAVDALKCGNLARFINHSCTPNLFTQNVLYDHDNKGMPHIMLFACEDIQPLEPLSYDYNYTIDGVHDSEGNIKKKRCLCGSVECTGWLY</sequence>
<evidence type="ECO:0000256" key="5">
    <source>
        <dbReference type="ARBA" id="ARBA00022691"/>
    </source>
</evidence>
<dbReference type="PROSITE" id="PS50867">
    <property type="entry name" value="PRE_SET"/>
    <property type="match status" value="1"/>
</dbReference>
<proteinExistence type="predicted"/>
<dbReference type="EnsemblPlants" id="EMT10878">
    <property type="protein sequence ID" value="EMT10878"/>
    <property type="gene ID" value="F775_15456"/>
</dbReference>
<keyword evidence="6" id="KW-0539">Nucleus</keyword>
<dbReference type="InterPro" id="IPR007728">
    <property type="entry name" value="Pre-SET_dom"/>
</dbReference>
<dbReference type="GO" id="GO:0003690">
    <property type="term" value="F:double-stranded DNA binding"/>
    <property type="evidence" value="ECO:0007669"/>
    <property type="project" value="TreeGrafter"/>
</dbReference>
<evidence type="ECO:0000256" key="2">
    <source>
        <dbReference type="ARBA" id="ARBA00022454"/>
    </source>
</evidence>
<dbReference type="GO" id="GO:0032259">
    <property type="term" value="P:methylation"/>
    <property type="evidence" value="ECO:0007669"/>
    <property type="project" value="UniProtKB-KW"/>
</dbReference>
<dbReference type="PANTHER" id="PTHR45660">
    <property type="entry name" value="HISTONE-LYSINE N-METHYLTRANSFERASE SETMAR"/>
    <property type="match status" value="1"/>
</dbReference>
<dbReference type="SMART" id="SM00317">
    <property type="entry name" value="SET"/>
    <property type="match status" value="1"/>
</dbReference>
<dbReference type="Pfam" id="PF02182">
    <property type="entry name" value="SAD_SRA"/>
    <property type="match status" value="1"/>
</dbReference>
<dbReference type="SUPFAM" id="SSF81383">
    <property type="entry name" value="F-box domain"/>
    <property type="match status" value="1"/>
</dbReference>
<protein>
    <submittedName>
        <fullName evidence="8">Histone-lysine N-methyltransferase, H3 lysine-9 specific SUVH5</fullName>
    </submittedName>
</protein>
<dbReference type="InterPro" id="IPR051357">
    <property type="entry name" value="H3K9_HMTase_SUVAR3-9"/>
</dbReference>
<feature type="region of interest" description="Disordered" evidence="7">
    <location>
        <begin position="488"/>
        <end position="539"/>
    </location>
</feature>
<dbReference type="Pfam" id="PF05033">
    <property type="entry name" value="Pre-SET"/>
    <property type="match status" value="1"/>
</dbReference>
<feature type="region of interest" description="Disordered" evidence="7">
    <location>
        <begin position="423"/>
        <end position="459"/>
    </location>
</feature>
<dbReference type="GO" id="GO:0042054">
    <property type="term" value="F:histone methyltransferase activity"/>
    <property type="evidence" value="ECO:0007669"/>
    <property type="project" value="InterPro"/>
</dbReference>
<reference evidence="8" key="1">
    <citation type="submission" date="2015-06" db="UniProtKB">
        <authorList>
            <consortium name="EnsemblPlants"/>
        </authorList>
    </citation>
    <scope>IDENTIFICATION</scope>
</reference>
<dbReference type="SUPFAM" id="SSF88697">
    <property type="entry name" value="PUA domain-like"/>
    <property type="match status" value="1"/>
</dbReference>
<dbReference type="PROSITE" id="PS50868">
    <property type="entry name" value="POST_SET"/>
    <property type="match status" value="1"/>
</dbReference>
<dbReference type="InterPro" id="IPR005174">
    <property type="entry name" value="KIB1-4_b-propeller"/>
</dbReference>
<dbReference type="SMART" id="SM00468">
    <property type="entry name" value="PreSET"/>
    <property type="match status" value="1"/>
</dbReference>
<keyword evidence="5" id="KW-0949">S-adenosyl-L-methionine</keyword>
<dbReference type="InterPro" id="IPR046341">
    <property type="entry name" value="SET_dom_sf"/>
</dbReference>
<dbReference type="InterPro" id="IPR036047">
    <property type="entry name" value="F-box-like_dom_sf"/>
</dbReference>
<dbReference type="SUPFAM" id="SSF82199">
    <property type="entry name" value="SET domain"/>
    <property type="match status" value="1"/>
</dbReference>
<accession>M8C6X1</accession>